<comment type="caution">
    <text evidence="23">The sequence shown here is derived from an EMBL/GenBank/DDBJ whole genome shotgun (WGS) entry which is preliminary data.</text>
</comment>
<feature type="domain" description="SEA" evidence="20">
    <location>
        <begin position="132"/>
        <end position="243"/>
    </location>
</feature>
<dbReference type="SUPFAM" id="SSF82671">
    <property type="entry name" value="SEA domain"/>
    <property type="match status" value="1"/>
</dbReference>
<dbReference type="InterPro" id="IPR020635">
    <property type="entry name" value="Tyr_kinase_cat_dom"/>
</dbReference>
<feature type="compositionally biased region" description="Basic and acidic residues" evidence="17">
    <location>
        <begin position="731"/>
        <end position="745"/>
    </location>
</feature>
<keyword evidence="7" id="KW-0418">Kinase</keyword>
<evidence type="ECO:0000256" key="11">
    <source>
        <dbReference type="ARBA" id="ARBA00023170"/>
    </source>
</evidence>
<name>A0ABN8M2D6_9CNID</name>
<dbReference type="EC" id="2.7.10.1" evidence="2"/>
<dbReference type="SUPFAM" id="SSF49265">
    <property type="entry name" value="Fibronectin type III"/>
    <property type="match status" value="2"/>
</dbReference>
<dbReference type="InterPro" id="IPR001245">
    <property type="entry name" value="Ser-Thr/Tyr_kinase_cat_dom"/>
</dbReference>
<dbReference type="PROSITE" id="PS50024">
    <property type="entry name" value="SEA"/>
    <property type="match status" value="1"/>
</dbReference>
<feature type="domain" description="Protein kinase" evidence="19">
    <location>
        <begin position="397"/>
        <end position="670"/>
    </location>
</feature>
<keyword evidence="24" id="KW-1185">Reference proteome</keyword>
<evidence type="ECO:0000256" key="17">
    <source>
        <dbReference type="SAM" id="MobiDB-lite"/>
    </source>
</evidence>
<evidence type="ECO:0000256" key="18">
    <source>
        <dbReference type="SAM" id="Phobius"/>
    </source>
</evidence>
<feature type="domain" description="Fibronectin type-III" evidence="22">
    <location>
        <begin position="39"/>
        <end position="133"/>
    </location>
</feature>
<dbReference type="InterPro" id="IPR017441">
    <property type="entry name" value="Protein_kinase_ATP_BS"/>
</dbReference>
<keyword evidence="15" id="KW-0547">Nucleotide-binding</keyword>
<dbReference type="EMBL" id="CALNXI010000211">
    <property type="protein sequence ID" value="CAH3022245.1"/>
    <property type="molecule type" value="Genomic_DNA"/>
</dbReference>
<protein>
    <recommendedName>
        <fullName evidence="2">receptor protein-tyrosine kinase</fullName>
        <ecNumber evidence="2">2.7.10.1</ecNumber>
    </recommendedName>
</protein>
<evidence type="ECO:0000256" key="14">
    <source>
        <dbReference type="PROSITE-ProRule" id="PRU00121"/>
    </source>
</evidence>
<keyword evidence="11" id="KW-0675">Receptor</keyword>
<comment type="caution">
    <text evidence="14">Lacks conserved residue(s) required for the propagation of feature annotation.</text>
</comment>
<dbReference type="SUPFAM" id="SSF56112">
    <property type="entry name" value="Protein kinase-like (PK-like)"/>
    <property type="match status" value="1"/>
</dbReference>
<accession>A0ABN8M2D6</accession>
<dbReference type="Gene3D" id="2.60.40.10">
    <property type="entry name" value="Immunoglobulins"/>
    <property type="match status" value="2"/>
</dbReference>
<keyword evidence="4" id="KW-0808">Transferase</keyword>
<dbReference type="PRINTS" id="PR00109">
    <property type="entry name" value="TYRKINASE"/>
</dbReference>
<evidence type="ECO:0000256" key="5">
    <source>
        <dbReference type="ARBA" id="ARBA00022692"/>
    </source>
</evidence>
<dbReference type="PROSITE" id="PS00107">
    <property type="entry name" value="PROTEIN_KINASE_ATP"/>
    <property type="match status" value="1"/>
</dbReference>
<evidence type="ECO:0000256" key="6">
    <source>
        <dbReference type="ARBA" id="ARBA00022737"/>
    </source>
</evidence>
<dbReference type="InterPro" id="IPR013783">
    <property type="entry name" value="Ig-like_fold"/>
</dbReference>
<keyword evidence="12" id="KW-0325">Glycoprotein</keyword>
<dbReference type="PANTHER" id="PTHR24416">
    <property type="entry name" value="TYROSINE-PROTEIN KINASE RECEPTOR"/>
    <property type="match status" value="1"/>
</dbReference>
<keyword evidence="15" id="KW-0067">ATP-binding</keyword>
<organism evidence="23 24">
    <name type="scientific">Porites evermanni</name>
    <dbReference type="NCBI Taxonomy" id="104178"/>
    <lineage>
        <taxon>Eukaryota</taxon>
        <taxon>Metazoa</taxon>
        <taxon>Cnidaria</taxon>
        <taxon>Anthozoa</taxon>
        <taxon>Hexacorallia</taxon>
        <taxon>Scleractinia</taxon>
        <taxon>Fungiina</taxon>
        <taxon>Poritidae</taxon>
        <taxon>Porites</taxon>
    </lineage>
</organism>
<dbReference type="InterPro" id="IPR000001">
    <property type="entry name" value="Kringle"/>
</dbReference>
<dbReference type="PROSITE" id="PS50070">
    <property type="entry name" value="KRINGLE_2"/>
    <property type="match status" value="1"/>
</dbReference>
<evidence type="ECO:0000259" key="19">
    <source>
        <dbReference type="PROSITE" id="PS50011"/>
    </source>
</evidence>
<dbReference type="PROSITE" id="PS50853">
    <property type="entry name" value="FN3"/>
    <property type="match status" value="2"/>
</dbReference>
<evidence type="ECO:0000313" key="24">
    <source>
        <dbReference type="Proteomes" id="UP001159427"/>
    </source>
</evidence>
<dbReference type="InterPro" id="IPR013806">
    <property type="entry name" value="Kringle-like"/>
</dbReference>
<comment type="catalytic activity">
    <reaction evidence="13">
        <text>L-tyrosyl-[protein] + ATP = O-phospho-L-tyrosyl-[protein] + ADP + H(+)</text>
        <dbReference type="Rhea" id="RHEA:10596"/>
        <dbReference type="Rhea" id="RHEA-COMP:10136"/>
        <dbReference type="Rhea" id="RHEA-COMP:20101"/>
        <dbReference type="ChEBI" id="CHEBI:15378"/>
        <dbReference type="ChEBI" id="CHEBI:30616"/>
        <dbReference type="ChEBI" id="CHEBI:46858"/>
        <dbReference type="ChEBI" id="CHEBI:61978"/>
        <dbReference type="ChEBI" id="CHEBI:456216"/>
        <dbReference type="EC" id="2.7.10.1"/>
    </reaction>
</comment>
<evidence type="ECO:0000259" key="22">
    <source>
        <dbReference type="PROSITE" id="PS50853"/>
    </source>
</evidence>
<dbReference type="SUPFAM" id="SSF57440">
    <property type="entry name" value="Kringle-like"/>
    <property type="match status" value="1"/>
</dbReference>
<reference evidence="23 24" key="1">
    <citation type="submission" date="2022-05" db="EMBL/GenBank/DDBJ databases">
        <authorList>
            <consortium name="Genoscope - CEA"/>
            <person name="William W."/>
        </authorList>
    </citation>
    <scope>NUCLEOTIDE SEQUENCE [LARGE SCALE GENOMIC DNA]</scope>
</reference>
<evidence type="ECO:0000256" key="2">
    <source>
        <dbReference type="ARBA" id="ARBA00011902"/>
    </source>
</evidence>
<evidence type="ECO:0000256" key="8">
    <source>
        <dbReference type="ARBA" id="ARBA00022989"/>
    </source>
</evidence>
<dbReference type="SMART" id="SM00219">
    <property type="entry name" value="TyrKc"/>
    <property type="match status" value="1"/>
</dbReference>
<keyword evidence="10" id="KW-1015">Disulfide bond</keyword>
<keyword evidence="8 18" id="KW-1133">Transmembrane helix</keyword>
<keyword evidence="16" id="KW-0175">Coiled coil</keyword>
<keyword evidence="6" id="KW-0677">Repeat</keyword>
<dbReference type="Gene3D" id="3.30.70.960">
    <property type="entry name" value="SEA domain"/>
    <property type="match status" value="1"/>
</dbReference>
<dbReference type="InterPro" id="IPR036116">
    <property type="entry name" value="FN3_sf"/>
</dbReference>
<feature type="binding site" evidence="15">
    <location>
        <position position="429"/>
    </location>
    <ligand>
        <name>ATP</name>
        <dbReference type="ChEBI" id="CHEBI:30616"/>
    </ligand>
</feature>
<evidence type="ECO:0000256" key="10">
    <source>
        <dbReference type="ARBA" id="ARBA00023157"/>
    </source>
</evidence>
<proteinExistence type="predicted"/>
<evidence type="ECO:0000259" key="21">
    <source>
        <dbReference type="PROSITE" id="PS50070"/>
    </source>
</evidence>
<dbReference type="InterPro" id="IPR038178">
    <property type="entry name" value="Kringle_sf"/>
</dbReference>
<dbReference type="InterPro" id="IPR011009">
    <property type="entry name" value="Kinase-like_dom_sf"/>
</dbReference>
<evidence type="ECO:0000256" key="16">
    <source>
        <dbReference type="SAM" id="Coils"/>
    </source>
</evidence>
<dbReference type="Gene3D" id="2.40.20.10">
    <property type="entry name" value="Plasminogen Kringle 4"/>
    <property type="match status" value="1"/>
</dbReference>
<dbReference type="Pfam" id="PF00041">
    <property type="entry name" value="fn3"/>
    <property type="match status" value="2"/>
</dbReference>
<gene>
    <name evidence="23" type="ORF">PEVE_00014689</name>
</gene>
<evidence type="ECO:0000313" key="23">
    <source>
        <dbReference type="EMBL" id="CAH3022245.1"/>
    </source>
</evidence>
<evidence type="ECO:0000256" key="13">
    <source>
        <dbReference type="ARBA" id="ARBA00051243"/>
    </source>
</evidence>
<feature type="coiled-coil region" evidence="16">
    <location>
        <begin position="425"/>
        <end position="452"/>
    </location>
</feature>
<evidence type="ECO:0000256" key="12">
    <source>
        <dbReference type="ARBA" id="ARBA00023180"/>
    </source>
</evidence>
<dbReference type="Pfam" id="PF07714">
    <property type="entry name" value="PK_Tyr_Ser-Thr"/>
    <property type="match status" value="1"/>
</dbReference>
<evidence type="ECO:0000256" key="1">
    <source>
        <dbReference type="ARBA" id="ARBA00004167"/>
    </source>
</evidence>
<evidence type="ECO:0000256" key="4">
    <source>
        <dbReference type="ARBA" id="ARBA00022679"/>
    </source>
</evidence>
<feature type="region of interest" description="Disordered" evidence="17">
    <location>
        <begin position="724"/>
        <end position="745"/>
    </location>
</feature>
<evidence type="ECO:0000256" key="15">
    <source>
        <dbReference type="PROSITE-ProRule" id="PRU10141"/>
    </source>
</evidence>
<dbReference type="InterPro" id="IPR036364">
    <property type="entry name" value="SEA_dom_sf"/>
</dbReference>
<dbReference type="InterPro" id="IPR050122">
    <property type="entry name" value="RTK"/>
</dbReference>
<keyword evidence="9 18" id="KW-0472">Membrane</keyword>
<dbReference type="Gene3D" id="3.30.200.20">
    <property type="entry name" value="Phosphorylase Kinase, domain 1"/>
    <property type="match status" value="1"/>
</dbReference>
<dbReference type="InterPro" id="IPR003961">
    <property type="entry name" value="FN3_dom"/>
</dbReference>
<evidence type="ECO:0000256" key="3">
    <source>
        <dbReference type="ARBA" id="ARBA00022572"/>
    </source>
</evidence>
<dbReference type="InterPro" id="IPR008266">
    <property type="entry name" value="Tyr_kinase_AS"/>
</dbReference>
<sequence length="745" mass="83634">MCRNPDASAPDGPWCYTTDTKVRWEYCNISRCPPRVPKPPGSLKGYPLNSTSIYIFWKRIPPSSHKKQLLGYRIQYRRLGSLLYSELNITSNITETVISSLDFQTTYEIKINGFSEIGQGPPGKTLDIKTLQKGEILSDVKFMFLIDTAFESELLNSSSNVFKTMEEKIRSSVKHQFNGSSLFYKVRVLGFSNGSVKADILVKVKVKEHTMKTMVVTRLMDRFDSSFKTRLGISAITVKEKPPPPVSPSVTNIQTRYFILTWDKPKYGSNYHINSTIVELKKEGFGSFTPVKKLPYSQTGMMMENLQPDTEYEIRLSSSNKYGTSDNGTLLKQKTLPDRFIKNLLLTIVLPLALAVLFIGFVCLKFRPTCPQPEKIICEKMVLGERGYWFELPRSAVEFKEKLGEGAFGEVFKGVVRIGGQFKNCAVKKLKANATEAEKRDLRNELQIMATAGEHPNLVTLMGASTEEEPVLVVVSLAQNGCLLNHLQKSREHPYINVAKPVREINFDVNERVRIARDIANGMLHLSNKKCIHRDLAARNVLLDDKFVAMVSDFGLSRDVYESGAYENTTGGVLPVRWMALESLVDYTYSTKTDVWSFGVTLWEIESGGAKPYPGLAGMELVDFLNSGRRLKPPDSCPNNILEMMMACWHPDPSQRPSFSEIVASLDQALQAIRVNLADGTTGSEFQRSTSLALETDDLNNDDMSINLRDGITQYRPLANTDMGSELEGEAENHKENKTEGSEDV</sequence>
<dbReference type="Pfam" id="PF01390">
    <property type="entry name" value="SEA"/>
    <property type="match status" value="1"/>
</dbReference>
<dbReference type="CDD" id="cd00063">
    <property type="entry name" value="FN3"/>
    <property type="match status" value="2"/>
</dbReference>
<dbReference type="InterPro" id="IPR000082">
    <property type="entry name" value="SEA_dom"/>
</dbReference>
<dbReference type="PROSITE" id="PS00109">
    <property type="entry name" value="PROTEIN_KINASE_TYR"/>
    <property type="match status" value="1"/>
</dbReference>
<dbReference type="PANTHER" id="PTHR24416:SF617">
    <property type="entry name" value="RET ONCOGENE, ISOFORM A"/>
    <property type="match status" value="1"/>
</dbReference>
<dbReference type="SMART" id="SM00060">
    <property type="entry name" value="FN3"/>
    <property type="match status" value="2"/>
</dbReference>
<evidence type="ECO:0000256" key="9">
    <source>
        <dbReference type="ARBA" id="ARBA00023136"/>
    </source>
</evidence>
<feature type="transmembrane region" description="Helical" evidence="18">
    <location>
        <begin position="340"/>
        <end position="362"/>
    </location>
</feature>
<evidence type="ECO:0000256" key="7">
    <source>
        <dbReference type="ARBA" id="ARBA00022777"/>
    </source>
</evidence>
<dbReference type="CDD" id="cd00192">
    <property type="entry name" value="PTKc"/>
    <property type="match status" value="1"/>
</dbReference>
<dbReference type="PROSITE" id="PS50011">
    <property type="entry name" value="PROTEIN_KINASE_DOM"/>
    <property type="match status" value="1"/>
</dbReference>
<dbReference type="InterPro" id="IPR000719">
    <property type="entry name" value="Prot_kinase_dom"/>
</dbReference>
<feature type="domain" description="Kringle" evidence="21">
    <location>
        <begin position="1"/>
        <end position="32"/>
    </location>
</feature>
<evidence type="ECO:0000259" key="20">
    <source>
        <dbReference type="PROSITE" id="PS50024"/>
    </source>
</evidence>
<dbReference type="Gene3D" id="1.10.510.10">
    <property type="entry name" value="Transferase(Phosphotransferase) domain 1"/>
    <property type="match status" value="1"/>
</dbReference>
<feature type="domain" description="Fibronectin type-III" evidence="22">
    <location>
        <begin position="244"/>
        <end position="338"/>
    </location>
</feature>
<keyword evidence="5 18" id="KW-0812">Transmembrane</keyword>
<comment type="subcellular location">
    <subcellularLocation>
        <location evidence="1">Membrane</location>
        <topology evidence="1">Single-pass membrane protein</topology>
    </subcellularLocation>
</comment>
<keyword evidence="3 14" id="KW-0420">Kringle</keyword>
<dbReference type="Proteomes" id="UP001159427">
    <property type="component" value="Unassembled WGS sequence"/>
</dbReference>